<accession>A0AAV7WX03</accession>
<evidence type="ECO:0000313" key="2">
    <source>
        <dbReference type="Proteomes" id="UP001066276"/>
    </source>
</evidence>
<sequence>MSRAGHDGALGLLWVAETSGVARLGLGQPLRVGSRAVGGRPWGSSGSEAEILDVRGVRRTVSGPACGVEGRKAFEPREADECTWALDCGCRAGIRG</sequence>
<keyword evidence="2" id="KW-1185">Reference proteome</keyword>
<dbReference type="AlphaFoldDB" id="A0AAV7WX03"/>
<name>A0AAV7WX03_PLEWA</name>
<gene>
    <name evidence="1" type="ORF">NDU88_005431</name>
</gene>
<organism evidence="1 2">
    <name type="scientific">Pleurodeles waltl</name>
    <name type="common">Iberian ribbed newt</name>
    <dbReference type="NCBI Taxonomy" id="8319"/>
    <lineage>
        <taxon>Eukaryota</taxon>
        <taxon>Metazoa</taxon>
        <taxon>Chordata</taxon>
        <taxon>Craniata</taxon>
        <taxon>Vertebrata</taxon>
        <taxon>Euteleostomi</taxon>
        <taxon>Amphibia</taxon>
        <taxon>Batrachia</taxon>
        <taxon>Caudata</taxon>
        <taxon>Salamandroidea</taxon>
        <taxon>Salamandridae</taxon>
        <taxon>Pleurodelinae</taxon>
        <taxon>Pleurodeles</taxon>
    </lineage>
</organism>
<comment type="caution">
    <text evidence="1">The sequence shown here is derived from an EMBL/GenBank/DDBJ whole genome shotgun (WGS) entry which is preliminary data.</text>
</comment>
<reference evidence="1" key="1">
    <citation type="journal article" date="2022" name="bioRxiv">
        <title>Sequencing and chromosome-scale assembly of the giantPleurodeles waltlgenome.</title>
        <authorList>
            <person name="Brown T."/>
            <person name="Elewa A."/>
            <person name="Iarovenko S."/>
            <person name="Subramanian E."/>
            <person name="Araus A.J."/>
            <person name="Petzold A."/>
            <person name="Susuki M."/>
            <person name="Suzuki K.-i.T."/>
            <person name="Hayashi T."/>
            <person name="Toyoda A."/>
            <person name="Oliveira C."/>
            <person name="Osipova E."/>
            <person name="Leigh N.D."/>
            <person name="Simon A."/>
            <person name="Yun M.H."/>
        </authorList>
    </citation>
    <scope>NUCLEOTIDE SEQUENCE</scope>
    <source>
        <strain evidence="1">20211129_DDA</strain>
        <tissue evidence="1">Liver</tissue>
    </source>
</reference>
<evidence type="ECO:0000313" key="1">
    <source>
        <dbReference type="EMBL" id="KAJ1217844.1"/>
    </source>
</evidence>
<protein>
    <submittedName>
        <fullName evidence="1">Uncharacterized protein</fullName>
    </submittedName>
</protein>
<dbReference type="EMBL" id="JANPWB010000001">
    <property type="protein sequence ID" value="KAJ1217844.1"/>
    <property type="molecule type" value="Genomic_DNA"/>
</dbReference>
<dbReference type="Proteomes" id="UP001066276">
    <property type="component" value="Chromosome 1_1"/>
</dbReference>
<proteinExistence type="predicted"/>